<dbReference type="Gene3D" id="1.10.287.310">
    <property type="match status" value="1"/>
</dbReference>
<name>A0A2M7IDZ6_9BACT</name>
<evidence type="ECO:0000256" key="3">
    <source>
        <dbReference type="ARBA" id="ARBA00023274"/>
    </source>
</evidence>
<dbReference type="GO" id="GO:0005840">
    <property type="term" value="C:ribosome"/>
    <property type="evidence" value="ECO:0007669"/>
    <property type="project" value="UniProtKB-KW"/>
</dbReference>
<feature type="coiled-coil region" evidence="6">
    <location>
        <begin position="3"/>
        <end position="60"/>
    </location>
</feature>
<gene>
    <name evidence="5 7" type="primary">rpmC</name>
    <name evidence="7" type="ORF">CO003_01085</name>
</gene>
<proteinExistence type="inferred from homology"/>
<dbReference type="GO" id="GO:0006412">
    <property type="term" value="P:translation"/>
    <property type="evidence" value="ECO:0007669"/>
    <property type="project" value="UniProtKB-UniRule"/>
</dbReference>
<keyword evidence="3 5" id="KW-0687">Ribonucleoprotein</keyword>
<organism evidence="7 8">
    <name type="scientific">Candidatus Portnoybacteria bacterium CG_4_8_14_3_um_filter_44_15</name>
    <dbReference type="NCBI Taxonomy" id="1974803"/>
    <lineage>
        <taxon>Bacteria</taxon>
        <taxon>Candidatus Portnoyibacteriota</taxon>
    </lineage>
</organism>
<evidence type="ECO:0000256" key="5">
    <source>
        <dbReference type="HAMAP-Rule" id="MF_00374"/>
    </source>
</evidence>
<evidence type="ECO:0000256" key="4">
    <source>
        <dbReference type="ARBA" id="ARBA00035204"/>
    </source>
</evidence>
<dbReference type="SUPFAM" id="SSF46561">
    <property type="entry name" value="Ribosomal protein L29 (L29p)"/>
    <property type="match status" value="1"/>
</dbReference>
<protein>
    <recommendedName>
        <fullName evidence="4 5">Large ribosomal subunit protein uL29</fullName>
    </recommendedName>
</protein>
<dbReference type="AlphaFoldDB" id="A0A2M7IDZ6"/>
<evidence type="ECO:0000313" key="8">
    <source>
        <dbReference type="Proteomes" id="UP000231673"/>
    </source>
</evidence>
<keyword evidence="2 5" id="KW-0689">Ribosomal protein</keyword>
<dbReference type="Pfam" id="PF00831">
    <property type="entry name" value="Ribosomal_L29"/>
    <property type="match status" value="1"/>
</dbReference>
<dbReference type="EMBL" id="PFGW01000023">
    <property type="protein sequence ID" value="PIW74725.1"/>
    <property type="molecule type" value="Genomic_DNA"/>
</dbReference>
<dbReference type="InterPro" id="IPR001854">
    <property type="entry name" value="Ribosomal_uL29"/>
</dbReference>
<comment type="caution">
    <text evidence="7">The sequence shown here is derived from an EMBL/GenBank/DDBJ whole genome shotgun (WGS) entry which is preliminary data.</text>
</comment>
<sequence>MKMKELKQKNKNELRKLLTENQKKIGQFRFDLNSKKIKNVKEMKELKKDAARILTILNKEDHD</sequence>
<dbReference type="GO" id="GO:1990904">
    <property type="term" value="C:ribonucleoprotein complex"/>
    <property type="evidence" value="ECO:0007669"/>
    <property type="project" value="UniProtKB-KW"/>
</dbReference>
<dbReference type="GO" id="GO:0003735">
    <property type="term" value="F:structural constituent of ribosome"/>
    <property type="evidence" value="ECO:0007669"/>
    <property type="project" value="InterPro"/>
</dbReference>
<dbReference type="HAMAP" id="MF_00374">
    <property type="entry name" value="Ribosomal_uL29"/>
    <property type="match status" value="1"/>
</dbReference>
<evidence type="ECO:0000313" key="7">
    <source>
        <dbReference type="EMBL" id="PIW74725.1"/>
    </source>
</evidence>
<evidence type="ECO:0000256" key="2">
    <source>
        <dbReference type="ARBA" id="ARBA00022980"/>
    </source>
</evidence>
<reference evidence="8" key="1">
    <citation type="submission" date="2017-09" db="EMBL/GenBank/DDBJ databases">
        <title>Depth-based differentiation of microbial function through sediment-hosted aquifers and enrichment of novel symbionts in the deep terrestrial subsurface.</title>
        <authorList>
            <person name="Probst A.J."/>
            <person name="Ladd B."/>
            <person name="Jarett J.K."/>
            <person name="Geller-Mcgrath D.E."/>
            <person name="Sieber C.M.K."/>
            <person name="Emerson J.B."/>
            <person name="Anantharaman K."/>
            <person name="Thomas B.C."/>
            <person name="Malmstrom R."/>
            <person name="Stieglmeier M."/>
            <person name="Klingl A."/>
            <person name="Woyke T."/>
            <person name="Ryan C.M."/>
            <person name="Banfield J.F."/>
        </authorList>
    </citation>
    <scope>NUCLEOTIDE SEQUENCE [LARGE SCALE GENOMIC DNA]</scope>
</reference>
<evidence type="ECO:0000256" key="1">
    <source>
        <dbReference type="ARBA" id="ARBA00009254"/>
    </source>
</evidence>
<accession>A0A2M7IDZ6</accession>
<keyword evidence="6" id="KW-0175">Coiled coil</keyword>
<evidence type="ECO:0000256" key="6">
    <source>
        <dbReference type="SAM" id="Coils"/>
    </source>
</evidence>
<comment type="similarity">
    <text evidence="1 5">Belongs to the universal ribosomal protein uL29 family.</text>
</comment>
<dbReference type="Proteomes" id="UP000231673">
    <property type="component" value="Unassembled WGS sequence"/>
</dbReference>
<dbReference type="NCBIfam" id="TIGR00012">
    <property type="entry name" value="L29"/>
    <property type="match status" value="1"/>
</dbReference>
<dbReference type="InterPro" id="IPR036049">
    <property type="entry name" value="Ribosomal_uL29_sf"/>
</dbReference>